<evidence type="ECO:0000259" key="1">
    <source>
        <dbReference type="Pfam" id="PF13302"/>
    </source>
</evidence>
<dbReference type="STRING" id="1173020.Cha6605_1572"/>
<dbReference type="InterPro" id="IPR051531">
    <property type="entry name" value="N-acetyltransferase"/>
</dbReference>
<keyword evidence="2" id="KW-0689">Ribosomal protein</keyword>
<dbReference type="Gene3D" id="3.40.630.30">
    <property type="match status" value="1"/>
</dbReference>
<dbReference type="AlphaFoldDB" id="K9UE75"/>
<name>K9UE75_CHAP6</name>
<dbReference type="OrthoDB" id="9785602at2"/>
<protein>
    <submittedName>
        <fullName evidence="2">Acetyltransferase, ribosomal protein N-acetylase</fullName>
    </submittedName>
</protein>
<dbReference type="RefSeq" id="WP_015158902.1">
    <property type="nucleotide sequence ID" value="NC_019697.1"/>
</dbReference>
<dbReference type="eggNOG" id="COG1670">
    <property type="taxonomic scope" value="Bacteria"/>
</dbReference>
<dbReference type="GO" id="GO:0016747">
    <property type="term" value="F:acyltransferase activity, transferring groups other than amino-acyl groups"/>
    <property type="evidence" value="ECO:0007669"/>
    <property type="project" value="InterPro"/>
</dbReference>
<gene>
    <name evidence="2" type="ORF">Cha6605_1572</name>
</gene>
<dbReference type="HOGENOM" id="CLU_013985_3_6_3"/>
<dbReference type="EMBL" id="CP003600">
    <property type="protein sequence ID" value="AFY92726.1"/>
    <property type="molecule type" value="Genomic_DNA"/>
</dbReference>
<keyword evidence="2" id="KW-0808">Transferase</keyword>
<dbReference type="InterPro" id="IPR016181">
    <property type="entry name" value="Acyl_CoA_acyltransferase"/>
</dbReference>
<evidence type="ECO:0000313" key="3">
    <source>
        <dbReference type="Proteomes" id="UP000010366"/>
    </source>
</evidence>
<dbReference type="KEGG" id="cmp:Cha6605_1572"/>
<dbReference type="SUPFAM" id="SSF55729">
    <property type="entry name" value="Acyl-CoA N-acyltransferases (Nat)"/>
    <property type="match status" value="1"/>
</dbReference>
<dbReference type="GO" id="GO:0005840">
    <property type="term" value="C:ribosome"/>
    <property type="evidence" value="ECO:0007669"/>
    <property type="project" value="UniProtKB-KW"/>
</dbReference>
<evidence type="ECO:0000313" key="2">
    <source>
        <dbReference type="EMBL" id="AFY92726.1"/>
    </source>
</evidence>
<organism evidence="2 3">
    <name type="scientific">Chamaesiphon minutus (strain ATCC 27169 / PCC 6605)</name>
    <dbReference type="NCBI Taxonomy" id="1173020"/>
    <lineage>
        <taxon>Bacteria</taxon>
        <taxon>Bacillati</taxon>
        <taxon>Cyanobacteriota</taxon>
        <taxon>Cyanophyceae</taxon>
        <taxon>Gomontiellales</taxon>
        <taxon>Chamaesiphonaceae</taxon>
        <taxon>Chamaesiphon</taxon>
    </lineage>
</organism>
<dbReference type="PANTHER" id="PTHR43792">
    <property type="entry name" value="GNAT FAMILY, PUTATIVE (AFU_ORTHOLOGUE AFUA_3G00765)-RELATED-RELATED"/>
    <property type="match status" value="1"/>
</dbReference>
<dbReference type="Proteomes" id="UP000010366">
    <property type="component" value="Chromosome"/>
</dbReference>
<dbReference type="Pfam" id="PF13302">
    <property type="entry name" value="Acetyltransf_3"/>
    <property type="match status" value="1"/>
</dbReference>
<sequence length="184" mass="20851">MEIVTKRFLLRDFIDSDRVPFLEYQADPRNLTFYTPAESSPDRSAYLFELFQAWASENPRRNYQLAIVPQQAPQTLLGCCGLRELSGKSGEMELGIELAPNYWGRYGYAIEVGRSLLDYGFRELNLAAISGSTISANVRVERLAAWFGAEVVAIDPGSAWMSARGWSEVTWRISRARWESRVAV</sequence>
<feature type="domain" description="N-acetyltransferase" evidence="1">
    <location>
        <begin position="7"/>
        <end position="149"/>
    </location>
</feature>
<keyword evidence="2" id="KW-0687">Ribonucleoprotein</keyword>
<keyword evidence="3" id="KW-1185">Reference proteome</keyword>
<accession>K9UE75</accession>
<reference evidence="2 3" key="1">
    <citation type="submission" date="2012-05" db="EMBL/GenBank/DDBJ databases">
        <title>Finished chromosome of genome of Chamaesiphon sp. PCC 6605.</title>
        <authorList>
            <consortium name="US DOE Joint Genome Institute"/>
            <person name="Gugger M."/>
            <person name="Coursin T."/>
            <person name="Rippka R."/>
            <person name="Tandeau De Marsac N."/>
            <person name="Huntemann M."/>
            <person name="Wei C.-L."/>
            <person name="Han J."/>
            <person name="Detter J.C."/>
            <person name="Han C."/>
            <person name="Tapia R."/>
            <person name="Chen A."/>
            <person name="Kyrpides N."/>
            <person name="Mavromatis K."/>
            <person name="Markowitz V."/>
            <person name="Szeto E."/>
            <person name="Ivanova N."/>
            <person name="Pagani I."/>
            <person name="Pati A."/>
            <person name="Goodwin L."/>
            <person name="Nordberg H.P."/>
            <person name="Cantor M.N."/>
            <person name="Hua S.X."/>
            <person name="Woyke T."/>
            <person name="Kerfeld C.A."/>
        </authorList>
    </citation>
    <scope>NUCLEOTIDE SEQUENCE [LARGE SCALE GENOMIC DNA]</scope>
    <source>
        <strain evidence="3">ATCC 27169 / PCC 6605</strain>
    </source>
</reference>
<proteinExistence type="predicted"/>
<dbReference type="InterPro" id="IPR000182">
    <property type="entry name" value="GNAT_dom"/>
</dbReference>